<evidence type="ECO:0000256" key="2">
    <source>
        <dbReference type="ARBA" id="ARBA00009937"/>
    </source>
</evidence>
<evidence type="ECO:0000313" key="6">
    <source>
        <dbReference type="RefSeq" id="XP_048324834.1"/>
    </source>
</evidence>
<feature type="compositionally biased region" description="Basic residues" evidence="4">
    <location>
        <begin position="1"/>
        <end position="11"/>
    </location>
</feature>
<dbReference type="GeneID" id="125421095"/>
<gene>
    <name evidence="6" type="primary">LOC125421095</name>
</gene>
<feature type="compositionally biased region" description="Acidic residues" evidence="4">
    <location>
        <begin position="14"/>
        <end position="23"/>
    </location>
</feature>
<keyword evidence="3" id="KW-0539">Nucleus</keyword>
<evidence type="ECO:0000313" key="5">
    <source>
        <dbReference type="Proteomes" id="UP001652623"/>
    </source>
</evidence>
<comment type="similarity">
    <text evidence="2">Belongs to the NPR1-interactor family.</text>
</comment>
<organism evidence="5 6">
    <name type="scientific">Ziziphus jujuba</name>
    <name type="common">Chinese jujube</name>
    <name type="synonym">Ziziphus sativa</name>
    <dbReference type="NCBI Taxonomy" id="326968"/>
    <lineage>
        <taxon>Eukaryota</taxon>
        <taxon>Viridiplantae</taxon>
        <taxon>Streptophyta</taxon>
        <taxon>Embryophyta</taxon>
        <taxon>Tracheophyta</taxon>
        <taxon>Spermatophyta</taxon>
        <taxon>Magnoliopsida</taxon>
        <taxon>eudicotyledons</taxon>
        <taxon>Gunneridae</taxon>
        <taxon>Pentapetalae</taxon>
        <taxon>rosids</taxon>
        <taxon>fabids</taxon>
        <taxon>Rosales</taxon>
        <taxon>Rhamnaceae</taxon>
        <taxon>Paliureae</taxon>
        <taxon>Ziziphus</taxon>
    </lineage>
</organism>
<name>A0ABM3IB40_ZIZJJ</name>
<accession>A0ABM3IB40</accession>
<proteinExistence type="inferred from homology"/>
<feature type="region of interest" description="Disordered" evidence="4">
    <location>
        <begin position="95"/>
        <end position="142"/>
    </location>
</feature>
<keyword evidence="5" id="KW-1185">Reference proteome</keyword>
<dbReference type="Pfam" id="PF15699">
    <property type="entry name" value="NPR1_interact"/>
    <property type="match status" value="1"/>
</dbReference>
<dbReference type="RefSeq" id="XP_048324834.1">
    <property type="nucleotide sequence ID" value="XM_048468877.2"/>
</dbReference>
<protein>
    <submittedName>
        <fullName evidence="6">Uncharacterized protein LOC125421095</fullName>
    </submittedName>
</protein>
<feature type="compositionally biased region" description="Basic and acidic residues" evidence="4">
    <location>
        <begin position="107"/>
        <end position="142"/>
    </location>
</feature>
<sequence>MERGERRKRKMNSQEEEEDDEDEKMEKFFALIKSTREVRELLRNTNSNESKQEQIQERKFDIVLGQKPTGIWNPSFQPEDFLGDIDNYNNYINNIPAGGGVGTEAGPSKREDHDQEDNNKRVDEEKDNKEGNDLELDLKLSL</sequence>
<dbReference type="PANTHER" id="PTHR33669:SF26">
    <property type="entry name" value="PROTEIN NIM1-INTERACTING 3"/>
    <property type="match status" value="1"/>
</dbReference>
<evidence type="ECO:0000256" key="1">
    <source>
        <dbReference type="ARBA" id="ARBA00004123"/>
    </source>
</evidence>
<feature type="region of interest" description="Disordered" evidence="4">
    <location>
        <begin position="1"/>
        <end position="25"/>
    </location>
</feature>
<reference evidence="6" key="1">
    <citation type="submission" date="2025-08" db="UniProtKB">
        <authorList>
            <consortium name="RefSeq"/>
        </authorList>
    </citation>
    <scope>IDENTIFICATION</scope>
    <source>
        <tissue evidence="6">Seedling</tissue>
    </source>
</reference>
<comment type="subcellular location">
    <subcellularLocation>
        <location evidence="1">Nucleus</location>
    </subcellularLocation>
</comment>
<dbReference type="Proteomes" id="UP001652623">
    <property type="component" value="Chromosome 10"/>
</dbReference>
<dbReference type="InterPro" id="IPR031425">
    <property type="entry name" value="NPR1/NH1-interacting"/>
</dbReference>
<evidence type="ECO:0000256" key="3">
    <source>
        <dbReference type="ARBA" id="ARBA00023242"/>
    </source>
</evidence>
<dbReference type="PANTHER" id="PTHR33669">
    <property type="entry name" value="PROTEIN NEGATIVE REGULATOR OF RESISTANCE"/>
    <property type="match status" value="1"/>
</dbReference>
<evidence type="ECO:0000256" key="4">
    <source>
        <dbReference type="SAM" id="MobiDB-lite"/>
    </source>
</evidence>